<sequence length="284" mass="30411">MSQQTLPPQHQDHQPGSEAAMHPRPESGMRNYKAAGKLLGQVALITGGDSGIGRAVAVAFAKEGADVAIVYLDEVQDAHETQRLVEAEGRRCLALAGDIADQVFCRSAVSHTVEAFGRLDILVNNAAQQYPQPSIVDITRQQLEKTFAVNVFSMFYLTQAAYPHLKQGGRIINTTSVTAYRGSPQLLDYASTKGAIVAFTRSLAQAALKDGIRVNAVAPGPIWTPLIPASFDDERTSQHGSSVPMQRPGQPDEVAPCYVFLASDDASYMAGQVLHPNGGEVING</sequence>
<dbReference type="CDD" id="cd05355">
    <property type="entry name" value="SDR_c1"/>
    <property type="match status" value="1"/>
</dbReference>
<proteinExistence type="inferred from homology"/>
<feature type="compositionally biased region" description="Basic and acidic residues" evidence="3">
    <location>
        <begin position="10"/>
        <end position="27"/>
    </location>
</feature>
<accession>A0ABY6DJA3</accession>
<feature type="region of interest" description="Disordered" evidence="3">
    <location>
        <begin position="1"/>
        <end position="30"/>
    </location>
</feature>
<dbReference type="Proteomes" id="UP001061302">
    <property type="component" value="Chromosome"/>
</dbReference>
<dbReference type="PANTHER" id="PTHR48107">
    <property type="entry name" value="NADPH-DEPENDENT ALDEHYDE REDUCTASE-LIKE PROTEIN, CHLOROPLASTIC-RELATED"/>
    <property type="match status" value="1"/>
</dbReference>
<protein>
    <submittedName>
        <fullName evidence="4">SDR family oxidoreductase</fullName>
    </submittedName>
</protein>
<dbReference type="PROSITE" id="PS00061">
    <property type="entry name" value="ADH_SHORT"/>
    <property type="match status" value="1"/>
</dbReference>
<gene>
    <name evidence="4" type="ORF">N8I74_14120</name>
</gene>
<dbReference type="InterPro" id="IPR002347">
    <property type="entry name" value="SDR_fam"/>
</dbReference>
<keyword evidence="5" id="KW-1185">Reference proteome</keyword>
<name>A0ABY6DJA3_9NEIS</name>
<dbReference type="SUPFAM" id="SSF51735">
    <property type="entry name" value="NAD(P)-binding Rossmann-fold domains"/>
    <property type="match status" value="1"/>
</dbReference>
<dbReference type="EMBL" id="CP106753">
    <property type="protein sequence ID" value="UXY14445.1"/>
    <property type="molecule type" value="Genomic_DNA"/>
</dbReference>
<dbReference type="RefSeq" id="WP_263123744.1">
    <property type="nucleotide sequence ID" value="NZ_CP106753.1"/>
</dbReference>
<reference evidence="4" key="1">
    <citation type="submission" date="2022-10" db="EMBL/GenBank/DDBJ databases">
        <title>Chitiniphilus purpureus sp. nov., a novel chitin-degrading bacterium isolated from crawfish pond sediment.</title>
        <authorList>
            <person name="Li K."/>
        </authorList>
    </citation>
    <scope>NUCLEOTIDE SEQUENCE</scope>
    <source>
        <strain evidence="4">CD1</strain>
    </source>
</reference>
<comment type="similarity">
    <text evidence="1">Belongs to the short-chain dehydrogenases/reductases (SDR) family.</text>
</comment>
<dbReference type="PRINTS" id="PR00081">
    <property type="entry name" value="GDHRDH"/>
</dbReference>
<keyword evidence="2" id="KW-0560">Oxidoreductase</keyword>
<dbReference type="Gene3D" id="3.40.50.720">
    <property type="entry name" value="NAD(P)-binding Rossmann-like Domain"/>
    <property type="match status" value="1"/>
</dbReference>
<dbReference type="Pfam" id="PF13561">
    <property type="entry name" value="adh_short_C2"/>
    <property type="match status" value="1"/>
</dbReference>
<dbReference type="NCBIfam" id="NF005214">
    <property type="entry name" value="PRK06701.1"/>
    <property type="match status" value="1"/>
</dbReference>
<evidence type="ECO:0000313" key="5">
    <source>
        <dbReference type="Proteomes" id="UP001061302"/>
    </source>
</evidence>
<evidence type="ECO:0000313" key="4">
    <source>
        <dbReference type="EMBL" id="UXY14445.1"/>
    </source>
</evidence>
<evidence type="ECO:0000256" key="1">
    <source>
        <dbReference type="ARBA" id="ARBA00006484"/>
    </source>
</evidence>
<evidence type="ECO:0000256" key="2">
    <source>
        <dbReference type="ARBA" id="ARBA00023002"/>
    </source>
</evidence>
<dbReference type="PANTHER" id="PTHR48107:SF16">
    <property type="entry name" value="NADPH-DEPENDENT ALDEHYDE REDUCTASE 1, CHLOROPLASTIC"/>
    <property type="match status" value="1"/>
</dbReference>
<evidence type="ECO:0000256" key="3">
    <source>
        <dbReference type="SAM" id="MobiDB-lite"/>
    </source>
</evidence>
<dbReference type="InterPro" id="IPR036291">
    <property type="entry name" value="NAD(P)-bd_dom_sf"/>
</dbReference>
<dbReference type="PRINTS" id="PR00080">
    <property type="entry name" value="SDRFAMILY"/>
</dbReference>
<dbReference type="InterPro" id="IPR020904">
    <property type="entry name" value="Sc_DH/Rdtase_CS"/>
</dbReference>
<organism evidence="4 5">
    <name type="scientific">Chitiniphilus purpureus</name>
    <dbReference type="NCBI Taxonomy" id="2981137"/>
    <lineage>
        <taxon>Bacteria</taxon>
        <taxon>Pseudomonadati</taxon>
        <taxon>Pseudomonadota</taxon>
        <taxon>Betaproteobacteria</taxon>
        <taxon>Neisseriales</taxon>
        <taxon>Chitinibacteraceae</taxon>
        <taxon>Chitiniphilus</taxon>
    </lineage>
</organism>